<evidence type="ECO:0000256" key="2">
    <source>
        <dbReference type="ARBA" id="ARBA00022443"/>
    </source>
</evidence>
<dbReference type="Gene3D" id="1.10.287.650">
    <property type="entry name" value="L27 domain"/>
    <property type="match status" value="1"/>
</dbReference>
<feature type="compositionally biased region" description="Basic and acidic residues" evidence="4">
    <location>
        <begin position="401"/>
        <end position="413"/>
    </location>
</feature>
<dbReference type="Gene3D" id="3.40.50.300">
    <property type="entry name" value="P-loop containing nucleotide triphosphate hydrolases"/>
    <property type="match status" value="1"/>
</dbReference>
<evidence type="ECO:0000256" key="1">
    <source>
        <dbReference type="ARBA" id="ARBA00007014"/>
    </source>
</evidence>
<dbReference type="SMART" id="SM00228">
    <property type="entry name" value="PDZ"/>
    <property type="match status" value="1"/>
</dbReference>
<gene>
    <name evidence="11" type="primary">LOC100372369</name>
</gene>
<dbReference type="InterPro" id="IPR050716">
    <property type="entry name" value="MAGUK"/>
</dbReference>
<feature type="signal peptide" evidence="5">
    <location>
        <begin position="1"/>
        <end position="22"/>
    </location>
</feature>
<dbReference type="SMART" id="SM00072">
    <property type="entry name" value="GuKc"/>
    <property type="match status" value="1"/>
</dbReference>
<evidence type="ECO:0000256" key="3">
    <source>
        <dbReference type="PROSITE-ProRule" id="PRU00192"/>
    </source>
</evidence>
<proteinExistence type="inferred from homology"/>
<evidence type="ECO:0000256" key="5">
    <source>
        <dbReference type="SAM" id="SignalP"/>
    </source>
</evidence>
<feature type="domain" description="Guanylate kinase-like" evidence="7">
    <location>
        <begin position="363"/>
        <end position="509"/>
    </location>
</feature>
<evidence type="ECO:0000313" key="10">
    <source>
        <dbReference type="Proteomes" id="UP000694865"/>
    </source>
</evidence>
<reference evidence="11" key="1">
    <citation type="submission" date="2025-08" db="UniProtKB">
        <authorList>
            <consortium name="RefSeq"/>
        </authorList>
    </citation>
    <scope>IDENTIFICATION</scope>
    <source>
        <tissue evidence="11">Testes</tissue>
    </source>
</reference>
<organism evidence="10 11">
    <name type="scientific">Saccoglossus kowalevskii</name>
    <name type="common">Acorn worm</name>
    <dbReference type="NCBI Taxonomy" id="10224"/>
    <lineage>
        <taxon>Eukaryota</taxon>
        <taxon>Metazoa</taxon>
        <taxon>Hemichordata</taxon>
        <taxon>Enteropneusta</taxon>
        <taxon>Harrimaniidae</taxon>
        <taxon>Saccoglossus</taxon>
    </lineage>
</organism>
<dbReference type="InterPro" id="IPR008144">
    <property type="entry name" value="Guanylate_kin-like_dom"/>
</dbReference>
<dbReference type="Pfam" id="PF00595">
    <property type="entry name" value="PDZ"/>
    <property type="match status" value="1"/>
</dbReference>
<protein>
    <submittedName>
        <fullName evidence="11">MAGUK p55 subfamily member 2-like</fullName>
    </submittedName>
</protein>
<dbReference type="Gene3D" id="2.30.30.40">
    <property type="entry name" value="SH3 Domains"/>
    <property type="match status" value="1"/>
</dbReference>
<dbReference type="SUPFAM" id="SSF50044">
    <property type="entry name" value="SH3-domain"/>
    <property type="match status" value="1"/>
</dbReference>
<keyword evidence="10" id="KW-1185">Reference proteome</keyword>
<dbReference type="InterPro" id="IPR014775">
    <property type="entry name" value="L27_C"/>
</dbReference>
<keyword evidence="2 3" id="KW-0728">SH3 domain</keyword>
<dbReference type="SUPFAM" id="SSF101288">
    <property type="entry name" value="L27 domain"/>
    <property type="match status" value="1"/>
</dbReference>
<dbReference type="Pfam" id="PF00625">
    <property type="entry name" value="Guanylate_kin"/>
    <property type="match status" value="1"/>
</dbReference>
<evidence type="ECO:0000259" key="7">
    <source>
        <dbReference type="PROSITE" id="PS50052"/>
    </source>
</evidence>
<evidence type="ECO:0000259" key="9">
    <source>
        <dbReference type="PROSITE" id="PS51022"/>
    </source>
</evidence>
<dbReference type="InterPro" id="IPR036034">
    <property type="entry name" value="PDZ_sf"/>
</dbReference>
<dbReference type="SMART" id="SM00326">
    <property type="entry name" value="SH3"/>
    <property type="match status" value="1"/>
</dbReference>
<feature type="domain" description="L27" evidence="9">
    <location>
        <begin position="19"/>
        <end position="69"/>
    </location>
</feature>
<dbReference type="Gene3D" id="2.30.42.10">
    <property type="match status" value="1"/>
</dbReference>
<dbReference type="InterPro" id="IPR027417">
    <property type="entry name" value="P-loop_NTPase"/>
</dbReference>
<dbReference type="PROSITE" id="PS51022">
    <property type="entry name" value="L27"/>
    <property type="match status" value="2"/>
</dbReference>
<dbReference type="InterPro" id="IPR036028">
    <property type="entry name" value="SH3-like_dom_sf"/>
</dbReference>
<evidence type="ECO:0000259" key="8">
    <source>
        <dbReference type="PROSITE" id="PS50106"/>
    </source>
</evidence>
<dbReference type="InterPro" id="IPR001452">
    <property type="entry name" value="SH3_domain"/>
</dbReference>
<evidence type="ECO:0000256" key="4">
    <source>
        <dbReference type="SAM" id="MobiDB-lite"/>
    </source>
</evidence>
<comment type="similarity">
    <text evidence="1">Belongs to the MAGUK family.</text>
</comment>
<feature type="domain" description="L27" evidence="9">
    <location>
        <begin position="70"/>
        <end position="128"/>
    </location>
</feature>
<feature type="non-terminal residue" evidence="11">
    <location>
        <position position="1"/>
    </location>
</feature>
<dbReference type="InterPro" id="IPR004172">
    <property type="entry name" value="L27_dom"/>
</dbReference>
<keyword evidence="5" id="KW-0732">Signal</keyword>
<feature type="domain" description="SH3" evidence="6">
    <location>
        <begin position="239"/>
        <end position="308"/>
    </location>
</feature>
<dbReference type="CDD" id="cd11862">
    <property type="entry name" value="SH3_MPP"/>
    <property type="match status" value="1"/>
</dbReference>
<dbReference type="PROSITE" id="PS50106">
    <property type="entry name" value="PDZ"/>
    <property type="match status" value="1"/>
</dbReference>
<evidence type="ECO:0000313" key="11">
    <source>
        <dbReference type="RefSeq" id="XP_006816122.1"/>
    </source>
</evidence>
<dbReference type="RefSeq" id="XP_006816122.1">
    <property type="nucleotide sequence ID" value="XM_006816059.1"/>
</dbReference>
<feature type="chain" id="PRO_5045198485" evidence="5">
    <location>
        <begin position="23"/>
        <end position="509"/>
    </location>
</feature>
<dbReference type="InterPro" id="IPR036892">
    <property type="entry name" value="L27_dom_sf"/>
</dbReference>
<feature type="domain" description="PDZ" evidence="8">
    <location>
        <begin position="154"/>
        <end position="233"/>
    </location>
</feature>
<dbReference type="PROSITE" id="PS50052">
    <property type="entry name" value="GUANYLATE_KINASE_2"/>
    <property type="match status" value="1"/>
</dbReference>
<dbReference type="SMART" id="SM00569">
    <property type="entry name" value="L27"/>
    <property type="match status" value="2"/>
</dbReference>
<dbReference type="Pfam" id="PF02828">
    <property type="entry name" value="L27"/>
    <property type="match status" value="2"/>
</dbReference>
<dbReference type="CDD" id="cd10832">
    <property type="entry name" value="PDZ_MPP6-MPP2-like"/>
    <property type="match status" value="1"/>
</dbReference>
<dbReference type="InterPro" id="IPR001478">
    <property type="entry name" value="PDZ"/>
</dbReference>
<accession>A0ABM0M7Y1</accession>
<name>A0ABM0M7Y1_SACKO</name>
<dbReference type="SUPFAM" id="SSF50156">
    <property type="entry name" value="PDZ domain-like"/>
    <property type="match status" value="1"/>
</dbReference>
<dbReference type="SUPFAM" id="SSF52540">
    <property type="entry name" value="P-loop containing nucleoside triphosphate hydrolases"/>
    <property type="match status" value="1"/>
</dbReference>
<dbReference type="Proteomes" id="UP000694865">
    <property type="component" value="Unplaced"/>
</dbReference>
<dbReference type="GeneID" id="100372369"/>
<dbReference type="CDD" id="cd00071">
    <property type="entry name" value="GMPK"/>
    <property type="match status" value="1"/>
</dbReference>
<feature type="region of interest" description="Disordered" evidence="4">
    <location>
        <begin position="390"/>
        <end position="413"/>
    </location>
</feature>
<sequence>CGSFIKRRQGLTFISFTCIVAAVQTVMENLDDLHDAGANETDLIFLKGIMDSPVVKSLVKAHDRLEDNKIRAVRDNNGELVQDLLYDLRNAIHYNDDAAELAGLLQEPHFQSLIETHDAVAARSYETPPPSPVLLSSPYPPMYNGQGLADAVRMVGIRKSPHESLGLTVKQDKDSLIIARILQGGSIDKQGLLHVGDIITEINNVDVSNDPEKLQEIMKDSTGSITLKILPSYQENPITSQVFMKCHFNYDYEKDNLIPCKEAGLKFKRGDILQIVDMDDPNWWQARHIDDNSPAGLIPSQQLEERRKAFVPREFKYTENLTCGTFVSKKKRKTMYQSDRNQDFDRHELMIYEEVARMPPFQRKTLVLIGAQGVGRRTLKNKLINHDPNRFGTTMPYTSRAPREGEEDGRGYHFNSKETVQDDIKCGQYLEFGEYEGNLYGTKIESIRGVIRSGKMCVIDVNPQCLKTLKTAEFMPYIVFVNAPQLDVLRALHHEAEKMGTTTKPVTVS</sequence>
<dbReference type="InterPro" id="IPR008145">
    <property type="entry name" value="GK/Ca_channel_bsu"/>
</dbReference>
<dbReference type="Pfam" id="PF07653">
    <property type="entry name" value="SH3_2"/>
    <property type="match status" value="1"/>
</dbReference>
<dbReference type="PROSITE" id="PS50002">
    <property type="entry name" value="SH3"/>
    <property type="match status" value="1"/>
</dbReference>
<evidence type="ECO:0000259" key="6">
    <source>
        <dbReference type="PROSITE" id="PS50002"/>
    </source>
</evidence>
<dbReference type="PANTHER" id="PTHR23122">
    <property type="entry name" value="MEMBRANE-ASSOCIATED GUANYLATE KINASE MAGUK"/>
    <property type="match status" value="1"/>
</dbReference>